<organism evidence="1 2">
    <name type="scientific">Neofusicoccum parvum</name>
    <dbReference type="NCBI Taxonomy" id="310453"/>
    <lineage>
        <taxon>Eukaryota</taxon>
        <taxon>Fungi</taxon>
        <taxon>Dikarya</taxon>
        <taxon>Ascomycota</taxon>
        <taxon>Pezizomycotina</taxon>
        <taxon>Dothideomycetes</taxon>
        <taxon>Dothideomycetes incertae sedis</taxon>
        <taxon>Botryosphaeriales</taxon>
        <taxon>Botryosphaeriaceae</taxon>
        <taxon>Neofusicoccum</taxon>
    </lineage>
</organism>
<sequence>MQTLQESGYRTRKEASGDFFQRARVLYDFGYEDDRLTLVQSLVLLTHCELHEDQKDDWHWLGVATSLAQTVGLHRNPESMRMDSSQRSLRKRIWWSLYIRDHLIAMNLRQPSRIKEGDYDVPLLTIDDFNMDELPETTKCIPAHCMLARDARRRRQAAILCIEMAKVCVCIEHVLSKQRCVLRNHGPGFSNRLRTAAFSKTTKVEHCDVQACSLQLEKWINEIPDEARYQKRPCGVPAIDLHRAVLHLAFHAVSLHKSLLEMVCQTALSSASTAVSGAGSASGSAFMARYDARRAATFIASIAGDLDRLDLINYLPATTVSALVAAITIHLLDMRTPRQVTRESSTRNFRHCLHALRVLSYRHEVADHSIAFLEAATRFIPGAGIFNIPPTTVAGAHRAGAHGYVPSSSAITEVSTPLLSISNSAGSATPSTRLSTHVFGEELVRRLESILTADDFDEDCSSEFDRLPTDCCASPPASTSHTQVSGLSMDGDGPSMAKACAGTAVQSPESVEVNFESWLNMEEMASGPGSPWVGAGSAAGV</sequence>
<name>A0ACB5SAZ2_9PEZI</name>
<keyword evidence="2" id="KW-1185">Reference proteome</keyword>
<comment type="caution">
    <text evidence="1">The sequence shown here is derived from an EMBL/GenBank/DDBJ whole genome shotgun (WGS) entry which is preliminary data.</text>
</comment>
<accession>A0ACB5SAZ2</accession>
<evidence type="ECO:0000313" key="2">
    <source>
        <dbReference type="Proteomes" id="UP001165186"/>
    </source>
</evidence>
<protein>
    <submittedName>
        <fullName evidence="1">Uncharacterized protein</fullName>
    </submittedName>
</protein>
<dbReference type="EMBL" id="BSXG01000233">
    <property type="protein sequence ID" value="GME33249.1"/>
    <property type="molecule type" value="Genomic_DNA"/>
</dbReference>
<gene>
    <name evidence="1" type="primary">g4467</name>
    <name evidence="1" type="ORF">NpPPO83_00004467</name>
</gene>
<evidence type="ECO:0000313" key="1">
    <source>
        <dbReference type="EMBL" id="GME33249.1"/>
    </source>
</evidence>
<reference evidence="1" key="1">
    <citation type="submission" date="2024-09" db="EMBL/GenBank/DDBJ databases">
        <title>Draft Genome Sequences of Neofusicoccum parvum.</title>
        <authorList>
            <person name="Ashida A."/>
            <person name="Camagna M."/>
            <person name="Tanaka A."/>
            <person name="Takemoto D."/>
        </authorList>
    </citation>
    <scope>NUCLEOTIDE SEQUENCE</scope>
    <source>
        <strain evidence="1">PPO83</strain>
    </source>
</reference>
<proteinExistence type="predicted"/>
<dbReference type="Proteomes" id="UP001165186">
    <property type="component" value="Unassembled WGS sequence"/>
</dbReference>